<reference evidence="1" key="1">
    <citation type="submission" date="2017-05" db="UniProtKB">
        <authorList>
            <consortium name="EnsemblMetazoa"/>
        </authorList>
    </citation>
    <scope>IDENTIFICATION</scope>
</reference>
<protein>
    <submittedName>
        <fullName evidence="1">Uncharacterized protein</fullName>
    </submittedName>
</protein>
<sequence length="26" mass="2956">TFPSLEPSFSVRGPRTRSTFDMLILT</sequence>
<dbReference type="InParanoid" id="A0A1X7UQ69"/>
<dbReference type="EnsemblMetazoa" id="Aqu2.1.30130_001">
    <property type="protein sequence ID" value="Aqu2.1.30130_001"/>
    <property type="gene ID" value="Aqu2.1.30130"/>
</dbReference>
<proteinExistence type="predicted"/>
<name>A0A1X7UQ69_AMPQE</name>
<dbReference type="AlphaFoldDB" id="A0A1X7UQ69"/>
<organism evidence="1">
    <name type="scientific">Amphimedon queenslandica</name>
    <name type="common">Sponge</name>
    <dbReference type="NCBI Taxonomy" id="400682"/>
    <lineage>
        <taxon>Eukaryota</taxon>
        <taxon>Metazoa</taxon>
        <taxon>Porifera</taxon>
        <taxon>Demospongiae</taxon>
        <taxon>Heteroscleromorpha</taxon>
        <taxon>Haplosclerida</taxon>
        <taxon>Niphatidae</taxon>
        <taxon>Amphimedon</taxon>
    </lineage>
</organism>
<evidence type="ECO:0000313" key="1">
    <source>
        <dbReference type="EnsemblMetazoa" id="Aqu2.1.30130_001"/>
    </source>
</evidence>
<accession>A0A1X7UQ69</accession>